<keyword evidence="10" id="KW-1185">Reference proteome</keyword>
<evidence type="ECO:0000256" key="1">
    <source>
        <dbReference type="ARBA" id="ARBA00012513"/>
    </source>
</evidence>
<dbReference type="EMBL" id="JBDJAW010000020">
    <property type="protein sequence ID" value="MEN3538108.1"/>
    <property type="molecule type" value="Genomic_DNA"/>
</dbReference>
<evidence type="ECO:0000313" key="10">
    <source>
        <dbReference type="Proteomes" id="UP001447516"/>
    </source>
</evidence>
<accession>A0ABV0AS76</accession>
<keyword evidence="5 9" id="KW-0418">Kinase</keyword>
<feature type="region of interest" description="Disordered" evidence="7">
    <location>
        <begin position="301"/>
        <end position="345"/>
    </location>
</feature>
<keyword evidence="2" id="KW-0723">Serine/threonine-protein kinase</keyword>
<protein>
    <recommendedName>
        <fullName evidence="1">non-specific serine/threonine protein kinase</fullName>
        <ecNumber evidence="1">2.7.11.1</ecNumber>
    </recommendedName>
</protein>
<dbReference type="RefSeq" id="WP_346228059.1">
    <property type="nucleotide sequence ID" value="NZ_JBDJAW010000020.1"/>
</dbReference>
<proteinExistence type="predicted"/>
<sequence>MTLIAGRYRLDPARAGGGGMGEVWGAVDERLGRRVAIKFVRFPGDVPDRDWEARFRHEATIMARLCHPGTPAVHDMGAYDDPLRGRRQFIVMEYVEGAGLDDVVAEIGALPVGWVASIGAQVAAVLDAAHAGGILHRDLKPANLMLRRDGSVRVVDFGLAIMHDPALTKLTRTGEWLGTESYMSPEQVRQEEPTARSDLYALGCVLHELLTGRALFTGPTLFSVMRQQVSVPAAPAGRWRDGVPAGLDDLLLSMLAKDPRDRPASAGEVHDRLMPYLTDTAPLPGFTSPAPSPARMYAAAAGRTGTGGTGGTGGTAATPAASRDGDRRGGQDGFSRGDLRRARQRADSLVRESRYAEAAAVLTEAVAPAGRVLGADDSEVLSLGVHLADVLFEGGEHLAAAQAFHQLAAQLGPADDRAFQLGMREATCFLHLGDTETALRLARELLAGEAHASPEDDPRTLELRRQVGELEIAAGRHEAARRTLDSLLGDLTALYGAAHPATERVREILAGL</sequence>
<evidence type="ECO:0000259" key="8">
    <source>
        <dbReference type="PROSITE" id="PS50011"/>
    </source>
</evidence>
<dbReference type="Gene3D" id="1.10.510.10">
    <property type="entry name" value="Transferase(Phosphotransferase) domain 1"/>
    <property type="match status" value="1"/>
</dbReference>
<feature type="compositionally biased region" description="Basic and acidic residues" evidence="7">
    <location>
        <begin position="323"/>
        <end position="345"/>
    </location>
</feature>
<reference evidence="9 10" key="1">
    <citation type="submission" date="2024-05" db="EMBL/GenBank/DDBJ databases">
        <title>Microbispora sp.ZYX-F-249.</title>
        <authorList>
            <person name="Xie H."/>
        </authorList>
    </citation>
    <scope>NUCLEOTIDE SEQUENCE [LARGE SCALE GENOMIC DNA]</scope>
    <source>
        <strain evidence="9 10">ZYX-F-249</strain>
    </source>
</reference>
<dbReference type="CDD" id="cd14014">
    <property type="entry name" value="STKc_PknB_like"/>
    <property type="match status" value="1"/>
</dbReference>
<dbReference type="Proteomes" id="UP001447516">
    <property type="component" value="Unassembled WGS sequence"/>
</dbReference>
<dbReference type="PROSITE" id="PS50011">
    <property type="entry name" value="PROTEIN_KINASE_DOM"/>
    <property type="match status" value="1"/>
</dbReference>
<evidence type="ECO:0000256" key="6">
    <source>
        <dbReference type="ARBA" id="ARBA00022840"/>
    </source>
</evidence>
<keyword evidence="6" id="KW-0067">ATP-binding</keyword>
<gene>
    <name evidence="9" type="ORF">AAH991_23535</name>
</gene>
<dbReference type="InterPro" id="IPR011009">
    <property type="entry name" value="Kinase-like_dom_sf"/>
</dbReference>
<evidence type="ECO:0000313" key="9">
    <source>
        <dbReference type="EMBL" id="MEN3538108.1"/>
    </source>
</evidence>
<dbReference type="PANTHER" id="PTHR43289:SF6">
    <property type="entry name" value="SERINE_THREONINE-PROTEIN KINASE NEKL-3"/>
    <property type="match status" value="1"/>
</dbReference>
<evidence type="ECO:0000256" key="7">
    <source>
        <dbReference type="SAM" id="MobiDB-lite"/>
    </source>
</evidence>
<evidence type="ECO:0000256" key="5">
    <source>
        <dbReference type="ARBA" id="ARBA00022777"/>
    </source>
</evidence>
<dbReference type="SUPFAM" id="SSF48452">
    <property type="entry name" value="TPR-like"/>
    <property type="match status" value="1"/>
</dbReference>
<evidence type="ECO:0000256" key="2">
    <source>
        <dbReference type="ARBA" id="ARBA00022527"/>
    </source>
</evidence>
<dbReference type="PANTHER" id="PTHR43289">
    <property type="entry name" value="MITOGEN-ACTIVATED PROTEIN KINASE KINASE KINASE 20-RELATED"/>
    <property type="match status" value="1"/>
</dbReference>
<name>A0ABV0AS76_9ACTN</name>
<evidence type="ECO:0000256" key="3">
    <source>
        <dbReference type="ARBA" id="ARBA00022679"/>
    </source>
</evidence>
<keyword evidence="4" id="KW-0547">Nucleotide-binding</keyword>
<feature type="compositionally biased region" description="Gly residues" evidence="7">
    <location>
        <begin position="304"/>
        <end position="314"/>
    </location>
</feature>
<feature type="region of interest" description="Disordered" evidence="7">
    <location>
        <begin position="277"/>
        <end position="296"/>
    </location>
</feature>
<dbReference type="EC" id="2.7.11.1" evidence="1"/>
<keyword evidence="3 9" id="KW-0808">Transferase</keyword>
<dbReference type="Pfam" id="PF00069">
    <property type="entry name" value="Pkinase"/>
    <property type="match status" value="1"/>
</dbReference>
<dbReference type="Gene3D" id="3.30.200.20">
    <property type="entry name" value="Phosphorylase Kinase, domain 1"/>
    <property type="match status" value="1"/>
</dbReference>
<dbReference type="PROSITE" id="PS00108">
    <property type="entry name" value="PROTEIN_KINASE_ST"/>
    <property type="match status" value="1"/>
</dbReference>
<dbReference type="Gene3D" id="1.25.40.10">
    <property type="entry name" value="Tetratricopeptide repeat domain"/>
    <property type="match status" value="1"/>
</dbReference>
<organism evidence="9 10">
    <name type="scientific">Microbispora maris</name>
    <dbReference type="NCBI Taxonomy" id="3144104"/>
    <lineage>
        <taxon>Bacteria</taxon>
        <taxon>Bacillati</taxon>
        <taxon>Actinomycetota</taxon>
        <taxon>Actinomycetes</taxon>
        <taxon>Streptosporangiales</taxon>
        <taxon>Streptosporangiaceae</taxon>
        <taxon>Microbispora</taxon>
    </lineage>
</organism>
<dbReference type="GO" id="GO:0004674">
    <property type="term" value="F:protein serine/threonine kinase activity"/>
    <property type="evidence" value="ECO:0007669"/>
    <property type="project" value="UniProtKB-EC"/>
</dbReference>
<dbReference type="InterPro" id="IPR008271">
    <property type="entry name" value="Ser/Thr_kinase_AS"/>
</dbReference>
<dbReference type="SUPFAM" id="SSF56112">
    <property type="entry name" value="Protein kinase-like (PK-like)"/>
    <property type="match status" value="1"/>
</dbReference>
<feature type="domain" description="Protein kinase" evidence="8">
    <location>
        <begin position="9"/>
        <end position="277"/>
    </location>
</feature>
<dbReference type="SMART" id="SM00220">
    <property type="entry name" value="S_TKc"/>
    <property type="match status" value="1"/>
</dbReference>
<dbReference type="InterPro" id="IPR011990">
    <property type="entry name" value="TPR-like_helical_dom_sf"/>
</dbReference>
<comment type="caution">
    <text evidence="9">The sequence shown here is derived from an EMBL/GenBank/DDBJ whole genome shotgun (WGS) entry which is preliminary data.</text>
</comment>
<evidence type="ECO:0000256" key="4">
    <source>
        <dbReference type="ARBA" id="ARBA00022741"/>
    </source>
</evidence>
<dbReference type="InterPro" id="IPR000719">
    <property type="entry name" value="Prot_kinase_dom"/>
</dbReference>